<proteinExistence type="predicted"/>
<dbReference type="RefSeq" id="WP_119316752.1">
    <property type="nucleotide sequence ID" value="NZ_QXDL01000338.1"/>
</dbReference>
<sequence>MEDDRNPKLPPGNAPEPEAGLEAYWRFLLLEAPPLKLLEAWPEEGEGPGEGGEFDDPCLYLG</sequence>
<feature type="region of interest" description="Disordered" evidence="1">
    <location>
        <begin position="41"/>
        <end position="62"/>
    </location>
</feature>
<evidence type="ECO:0000313" key="3">
    <source>
        <dbReference type="Proteomes" id="UP000265715"/>
    </source>
</evidence>
<reference evidence="2 3" key="1">
    <citation type="submission" date="2018-08" db="EMBL/GenBank/DDBJ databases">
        <title>Meiothermus terrae DSM 26712 genome sequencing project.</title>
        <authorList>
            <person name="Da Costa M.S."/>
            <person name="Albuquerque L."/>
            <person name="Raposo P."/>
            <person name="Froufe H.J.C."/>
            <person name="Barroso C.S."/>
            <person name="Egas C."/>
        </authorList>
    </citation>
    <scope>NUCLEOTIDE SEQUENCE [LARGE SCALE GENOMIC DNA]</scope>
    <source>
        <strain evidence="2 3">DSM 26712</strain>
    </source>
</reference>
<gene>
    <name evidence="2" type="ORF">Mterra_03928</name>
</gene>
<dbReference type="Proteomes" id="UP000265715">
    <property type="component" value="Unassembled WGS sequence"/>
</dbReference>
<feature type="compositionally biased region" description="Acidic residues" evidence="1">
    <location>
        <begin position="41"/>
        <end position="56"/>
    </location>
</feature>
<keyword evidence="3" id="KW-1185">Reference proteome</keyword>
<dbReference type="EMBL" id="QXDL01000338">
    <property type="protein sequence ID" value="RIH75944.1"/>
    <property type="molecule type" value="Genomic_DNA"/>
</dbReference>
<name>A0A399DUS9_9DEIN</name>
<organism evidence="2 3">
    <name type="scientific">Calidithermus terrae</name>
    <dbReference type="NCBI Taxonomy" id="1408545"/>
    <lineage>
        <taxon>Bacteria</taxon>
        <taxon>Thermotogati</taxon>
        <taxon>Deinococcota</taxon>
        <taxon>Deinococci</taxon>
        <taxon>Thermales</taxon>
        <taxon>Thermaceae</taxon>
        <taxon>Calidithermus</taxon>
    </lineage>
</organism>
<protein>
    <submittedName>
        <fullName evidence="2">Uncharacterized protein</fullName>
    </submittedName>
</protein>
<evidence type="ECO:0000256" key="1">
    <source>
        <dbReference type="SAM" id="MobiDB-lite"/>
    </source>
</evidence>
<dbReference type="AlphaFoldDB" id="A0A399DUS9"/>
<accession>A0A399DUS9</accession>
<comment type="caution">
    <text evidence="2">The sequence shown here is derived from an EMBL/GenBank/DDBJ whole genome shotgun (WGS) entry which is preliminary data.</text>
</comment>
<evidence type="ECO:0000313" key="2">
    <source>
        <dbReference type="EMBL" id="RIH75944.1"/>
    </source>
</evidence>